<evidence type="ECO:0000313" key="2">
    <source>
        <dbReference type="EMBL" id="KIO51048.1"/>
    </source>
</evidence>
<dbReference type="STRING" id="37752.IW18_20310"/>
<gene>
    <name evidence="3" type="ORF">B0A73_14755</name>
    <name evidence="2" type="ORF">IW18_20310</name>
</gene>
<reference evidence="2 4" key="1">
    <citation type="submission" date="2015-01" db="EMBL/GenBank/DDBJ databases">
        <title>Genome of Flavobacterium hibernum DSM 12611.</title>
        <authorList>
            <person name="Stropko S.J."/>
            <person name="Pipes S.E."/>
            <person name="Newman J.D."/>
        </authorList>
    </citation>
    <scope>NUCLEOTIDE SEQUENCE [LARGE SCALE GENOMIC DNA]</scope>
    <source>
        <strain evidence="2 4">DSM 12611</strain>
    </source>
</reference>
<evidence type="ECO:0000313" key="4">
    <source>
        <dbReference type="Proteomes" id="UP000032061"/>
    </source>
</evidence>
<organism evidence="2 4">
    <name type="scientific">Flavobacterium hibernum</name>
    <dbReference type="NCBI Taxonomy" id="37752"/>
    <lineage>
        <taxon>Bacteria</taxon>
        <taxon>Pseudomonadati</taxon>
        <taxon>Bacteroidota</taxon>
        <taxon>Flavobacteriia</taxon>
        <taxon>Flavobacteriales</taxon>
        <taxon>Flavobacteriaceae</taxon>
        <taxon>Flavobacterium</taxon>
    </lineage>
</organism>
<keyword evidence="1" id="KW-0472">Membrane</keyword>
<keyword evidence="5" id="KW-1185">Reference proteome</keyword>
<evidence type="ECO:0000256" key="1">
    <source>
        <dbReference type="SAM" id="Phobius"/>
    </source>
</evidence>
<dbReference type="EMBL" id="MUGX01000018">
    <property type="protein sequence ID" value="OXA86115.1"/>
    <property type="molecule type" value="Genomic_DNA"/>
</dbReference>
<dbReference type="Proteomes" id="UP000198302">
    <property type="component" value="Unassembled WGS sequence"/>
</dbReference>
<name>A0A0D0ES48_9FLAO</name>
<protein>
    <recommendedName>
        <fullName evidence="6">Chromosome partitioning protein ParA</fullName>
    </recommendedName>
</protein>
<evidence type="ECO:0000313" key="5">
    <source>
        <dbReference type="Proteomes" id="UP000198302"/>
    </source>
</evidence>
<feature type="transmembrane region" description="Helical" evidence="1">
    <location>
        <begin position="12"/>
        <end position="30"/>
    </location>
</feature>
<reference evidence="3 5" key="2">
    <citation type="submission" date="2016-11" db="EMBL/GenBank/DDBJ databases">
        <title>Whole genomes of Flavobacteriaceae.</title>
        <authorList>
            <person name="Stine C."/>
            <person name="Li C."/>
            <person name="Tadesse D."/>
        </authorList>
    </citation>
    <scope>NUCLEOTIDE SEQUENCE [LARGE SCALE GENOMIC DNA]</scope>
    <source>
        <strain evidence="3 5">ATCC 51468</strain>
    </source>
</reference>
<dbReference type="Proteomes" id="UP000032061">
    <property type="component" value="Unassembled WGS sequence"/>
</dbReference>
<keyword evidence="1" id="KW-0812">Transmembrane</keyword>
<dbReference type="AlphaFoldDB" id="A0A0D0ES48"/>
<evidence type="ECO:0008006" key="6">
    <source>
        <dbReference type="Google" id="ProtNLM"/>
    </source>
</evidence>
<accession>A0A0D0ES48</accession>
<proteinExistence type="predicted"/>
<dbReference type="EMBL" id="JPRK01000020">
    <property type="protein sequence ID" value="KIO51048.1"/>
    <property type="molecule type" value="Genomic_DNA"/>
</dbReference>
<comment type="caution">
    <text evidence="2">The sequence shown here is derived from an EMBL/GenBank/DDBJ whole genome shotgun (WGS) entry which is preliminary data.</text>
</comment>
<evidence type="ECO:0000313" key="3">
    <source>
        <dbReference type="EMBL" id="OXA86115.1"/>
    </source>
</evidence>
<dbReference type="RefSeq" id="WP_041519997.1">
    <property type="nucleotide sequence ID" value="NZ_JPRK01000020.1"/>
</dbReference>
<dbReference type="OrthoDB" id="1115172at2"/>
<keyword evidence="1" id="KW-1133">Transmembrane helix</keyword>
<sequence>MKKQYKDKWVKALLAVFFVFGIGATVFIFSRETNEKDEKIKVVTIEKPVVEPNRESLAQKNILDSLMNLKLAYDAAILEKTALSQQLEIERKNIENLMEIINASKNPSQEQIQVYRRQMSDLKAALASKGIEVTTLKSQNKNLLTEIESQNVVMYKQKAENDTLISKQKKLESTLKDASKLTLNNFKVIALREKNSGKELETDKAKSVKKLKISFSVNGNPVAKTGKKVYYIQVLDQKNTVLGENKLIEFGDDKALVYSFIVSLDYQGKATNVYGVLNSDENPFAKGTYFVNFFDKQEIMGSSSITLE</sequence>